<evidence type="ECO:0000313" key="2">
    <source>
        <dbReference type="EMBL" id="SHH05371.1"/>
    </source>
</evidence>
<protein>
    <submittedName>
        <fullName evidence="2">Uncharacterized protein</fullName>
    </submittedName>
</protein>
<sequence length="124" mass="14518">MMDDLMFAVVLAGRTLKVLTMIFGGMGVMVGFLLLWRAGAIVAEKCLGRFAPEENTSEPAAPQTFMGSTSQVTVHDWQRWFALIPVKIDGRRKWLRFVERRLFHTYDYLWRCDDHFWQYRAIVK</sequence>
<evidence type="ECO:0000313" key="3">
    <source>
        <dbReference type="Proteomes" id="UP000189796"/>
    </source>
</evidence>
<dbReference type="RefSeq" id="WP_079602497.1">
    <property type="nucleotide sequence ID" value="NZ_LT670817.1"/>
</dbReference>
<proteinExistence type="predicted"/>
<dbReference type="Proteomes" id="UP000189796">
    <property type="component" value="Chromosome I"/>
</dbReference>
<dbReference type="EMBL" id="LT670817">
    <property type="protein sequence ID" value="SHH05371.1"/>
    <property type="molecule type" value="Genomic_DNA"/>
</dbReference>
<accession>A0A1M5PUS7</accession>
<name>A0A1M5PUS7_9BRAD</name>
<gene>
    <name evidence="2" type="ORF">SAMN05443248_3513</name>
</gene>
<keyword evidence="1" id="KW-0472">Membrane</keyword>
<dbReference type="AlphaFoldDB" id="A0A1M5PUS7"/>
<keyword evidence="1" id="KW-1133">Transmembrane helix</keyword>
<feature type="transmembrane region" description="Helical" evidence="1">
    <location>
        <begin position="6"/>
        <end position="35"/>
    </location>
</feature>
<reference evidence="2 3" key="1">
    <citation type="submission" date="2016-11" db="EMBL/GenBank/DDBJ databases">
        <authorList>
            <person name="Jaros S."/>
            <person name="Januszkiewicz K."/>
            <person name="Wedrychowicz H."/>
        </authorList>
    </citation>
    <scope>NUCLEOTIDE SEQUENCE [LARGE SCALE GENOMIC DNA]</scope>
    <source>
        <strain evidence="2 3">GAS138</strain>
    </source>
</reference>
<keyword evidence="1" id="KW-0812">Transmembrane</keyword>
<organism evidence="2 3">
    <name type="scientific">Bradyrhizobium erythrophlei</name>
    <dbReference type="NCBI Taxonomy" id="1437360"/>
    <lineage>
        <taxon>Bacteria</taxon>
        <taxon>Pseudomonadati</taxon>
        <taxon>Pseudomonadota</taxon>
        <taxon>Alphaproteobacteria</taxon>
        <taxon>Hyphomicrobiales</taxon>
        <taxon>Nitrobacteraceae</taxon>
        <taxon>Bradyrhizobium</taxon>
    </lineage>
</organism>
<evidence type="ECO:0000256" key="1">
    <source>
        <dbReference type="SAM" id="Phobius"/>
    </source>
</evidence>